<accession>A0AAV3YTE0</accession>
<organism evidence="1 2">
    <name type="scientific">Plakobranchus ocellatus</name>
    <dbReference type="NCBI Taxonomy" id="259542"/>
    <lineage>
        <taxon>Eukaryota</taxon>
        <taxon>Metazoa</taxon>
        <taxon>Spiralia</taxon>
        <taxon>Lophotrochozoa</taxon>
        <taxon>Mollusca</taxon>
        <taxon>Gastropoda</taxon>
        <taxon>Heterobranchia</taxon>
        <taxon>Euthyneura</taxon>
        <taxon>Panpulmonata</taxon>
        <taxon>Sacoglossa</taxon>
        <taxon>Placobranchoidea</taxon>
        <taxon>Plakobranchidae</taxon>
        <taxon>Plakobranchus</taxon>
    </lineage>
</organism>
<comment type="caution">
    <text evidence="1">The sequence shown here is derived from an EMBL/GenBank/DDBJ whole genome shotgun (WGS) entry which is preliminary data.</text>
</comment>
<protein>
    <submittedName>
        <fullName evidence="1">Uncharacterized protein</fullName>
    </submittedName>
</protein>
<evidence type="ECO:0000313" key="2">
    <source>
        <dbReference type="Proteomes" id="UP000735302"/>
    </source>
</evidence>
<keyword evidence="2" id="KW-1185">Reference proteome</keyword>
<dbReference type="AlphaFoldDB" id="A0AAV3YTE0"/>
<dbReference type="Proteomes" id="UP000735302">
    <property type="component" value="Unassembled WGS sequence"/>
</dbReference>
<reference evidence="1 2" key="1">
    <citation type="journal article" date="2021" name="Elife">
        <title>Chloroplast acquisition without the gene transfer in kleptoplastic sea slugs, Plakobranchus ocellatus.</title>
        <authorList>
            <person name="Maeda T."/>
            <person name="Takahashi S."/>
            <person name="Yoshida T."/>
            <person name="Shimamura S."/>
            <person name="Takaki Y."/>
            <person name="Nagai Y."/>
            <person name="Toyoda A."/>
            <person name="Suzuki Y."/>
            <person name="Arimoto A."/>
            <person name="Ishii H."/>
            <person name="Satoh N."/>
            <person name="Nishiyama T."/>
            <person name="Hasebe M."/>
            <person name="Maruyama T."/>
            <person name="Minagawa J."/>
            <person name="Obokata J."/>
            <person name="Shigenobu S."/>
        </authorList>
    </citation>
    <scope>NUCLEOTIDE SEQUENCE [LARGE SCALE GENOMIC DNA]</scope>
</reference>
<name>A0AAV3YTE0_9GAST</name>
<gene>
    <name evidence="1" type="ORF">PoB_001295500</name>
</gene>
<evidence type="ECO:0000313" key="1">
    <source>
        <dbReference type="EMBL" id="GFN86449.1"/>
    </source>
</evidence>
<proteinExistence type="predicted"/>
<sequence length="94" mass="10513">MQNRFFSFPAKTTLSNGKSTVSRSVRQEEHVLHSCAKDFYCVTPVKTLQVTTCLVDFIELGESLQRLAVPCRRTDLTSDRVNGFCGRGCGCLLH</sequence>
<dbReference type="EMBL" id="BLXT01001518">
    <property type="protein sequence ID" value="GFN86449.1"/>
    <property type="molecule type" value="Genomic_DNA"/>
</dbReference>